<dbReference type="PANTHER" id="PTHR34385:SF1">
    <property type="entry name" value="PEPTIDOGLYCAN L-ALANYL-D-GLUTAMATE ENDOPEPTIDASE CWLK"/>
    <property type="match status" value="1"/>
</dbReference>
<gene>
    <name evidence="2" type="primary">Y1426</name>
    <name evidence="2" type="ordered locus">PBPRA0843</name>
</gene>
<dbReference type="CDD" id="cd14847">
    <property type="entry name" value="DD-carboxypeptidase_like"/>
    <property type="match status" value="1"/>
</dbReference>
<dbReference type="HOGENOM" id="CLU_081855_0_0_6"/>
<evidence type="ECO:0000313" key="3">
    <source>
        <dbReference type="Proteomes" id="UP000000593"/>
    </source>
</evidence>
<organism evidence="2 3">
    <name type="scientific">Photobacterium profundum (strain SS9)</name>
    <dbReference type="NCBI Taxonomy" id="298386"/>
    <lineage>
        <taxon>Bacteria</taxon>
        <taxon>Pseudomonadati</taxon>
        <taxon>Pseudomonadota</taxon>
        <taxon>Gammaproteobacteria</taxon>
        <taxon>Vibrionales</taxon>
        <taxon>Vibrionaceae</taxon>
        <taxon>Photobacterium</taxon>
    </lineage>
</organism>
<dbReference type="SUPFAM" id="SSF55166">
    <property type="entry name" value="Hedgehog/DD-peptidase"/>
    <property type="match status" value="1"/>
</dbReference>
<dbReference type="eggNOG" id="COG1876">
    <property type="taxonomic scope" value="Bacteria"/>
</dbReference>
<dbReference type="EMBL" id="CR378665">
    <property type="protein sequence ID" value="CAG19256.1"/>
    <property type="molecule type" value="Genomic_DNA"/>
</dbReference>
<dbReference type="GO" id="GO:0008233">
    <property type="term" value="F:peptidase activity"/>
    <property type="evidence" value="ECO:0007669"/>
    <property type="project" value="InterPro"/>
</dbReference>
<dbReference type="Gene3D" id="3.30.1380.10">
    <property type="match status" value="1"/>
</dbReference>
<dbReference type="KEGG" id="ppr:PBPRA0843"/>
<name>Q6LTW9_PHOPR</name>
<reference evidence="3" key="1">
    <citation type="journal article" date="2005" name="Science">
        <title>Life at depth: Photobacterium profundum genome sequence and expression analysis.</title>
        <authorList>
            <person name="Vezzi A."/>
            <person name="Campanaro S."/>
            <person name="D'Angelo M."/>
            <person name="Simonato F."/>
            <person name="Vitulo N."/>
            <person name="Lauro F.M."/>
            <person name="Cestaro A."/>
            <person name="Malacrida G."/>
            <person name="Simionati B."/>
            <person name="Cannata N."/>
            <person name="Romualdi C."/>
            <person name="Bartlett D.H."/>
            <person name="Valle G."/>
        </authorList>
    </citation>
    <scope>NUCLEOTIDE SEQUENCE [LARGE SCALE GENOMIC DNA]</scope>
    <source>
        <strain evidence="3">ATCC BAA-1253 / SS9</strain>
    </source>
</reference>
<dbReference type="Proteomes" id="UP000000593">
    <property type="component" value="Chromosome 1"/>
</dbReference>
<dbReference type="InterPro" id="IPR009045">
    <property type="entry name" value="Zn_M74/Hedgehog-like"/>
</dbReference>
<protein>
    <submittedName>
        <fullName evidence="2">D,D-carboxypeptidase-related protein</fullName>
    </submittedName>
</protein>
<dbReference type="Pfam" id="PF02557">
    <property type="entry name" value="VanY"/>
    <property type="match status" value="1"/>
</dbReference>
<evidence type="ECO:0000313" key="2">
    <source>
        <dbReference type="EMBL" id="CAG19256.1"/>
    </source>
</evidence>
<proteinExistence type="predicted"/>
<dbReference type="STRING" id="298386.PBPRA0843"/>
<dbReference type="GO" id="GO:0006508">
    <property type="term" value="P:proteolysis"/>
    <property type="evidence" value="ECO:0007669"/>
    <property type="project" value="InterPro"/>
</dbReference>
<dbReference type="InterPro" id="IPR003709">
    <property type="entry name" value="VanY-like_core_dom"/>
</dbReference>
<dbReference type="InterPro" id="IPR052179">
    <property type="entry name" value="DD-CPase-like"/>
</dbReference>
<dbReference type="AlphaFoldDB" id="Q6LTW9"/>
<evidence type="ECO:0000259" key="1">
    <source>
        <dbReference type="Pfam" id="PF02557"/>
    </source>
</evidence>
<dbReference type="PANTHER" id="PTHR34385">
    <property type="entry name" value="D-ALANYL-D-ALANINE CARBOXYPEPTIDASE"/>
    <property type="match status" value="1"/>
</dbReference>
<accession>Q6LTW9</accession>
<keyword evidence="3" id="KW-1185">Reference proteome</keyword>
<feature type="domain" description="D-alanyl-D-alanine carboxypeptidase-like core" evidence="1">
    <location>
        <begin position="51"/>
        <end position="206"/>
    </location>
</feature>
<sequence length="253" mass="28452">MCESSRSGKAHGYVPKGLRKITSMITTSAQQLTAGQLTGQNTDHLVSHQQHLLHKDMQPAFAALQQAAQLAGFDLQLASAFRPFERQLLIWNNKFNGLRPLLDSNSQPLDASALSKLEKIEAILRWSALPGASRHHWGTDVDVYAKNCLPVNTSLQLEPWEYQTNGHQAEFNQWLSAHMGEYGFYLPYAEDKGGVALEPWHISYHPISQTLQQQLTLDLLYHTLSENDVAGKSQILKNLDSLYIRFITNVCEV</sequence>